<sequence>MFLAAVNLVSNMTYLPPLILDCCLSQFTQPQSPLPQTSLILSVAANDSVITHFKPYFTFSYSLWLSALPLSSAITNHPNSIDWVRFCTFMIVQISSVLAYVGESRALQVVGDKTLIGSTMKQICI</sequence>
<evidence type="ECO:0000313" key="2">
    <source>
        <dbReference type="Proteomes" id="UP001056120"/>
    </source>
</evidence>
<accession>A0ACB9ITL8</accession>
<protein>
    <submittedName>
        <fullName evidence="1">Uncharacterized protein</fullName>
    </submittedName>
</protein>
<comment type="caution">
    <text evidence="1">The sequence shown here is derived from an EMBL/GenBank/DDBJ whole genome shotgun (WGS) entry which is preliminary data.</text>
</comment>
<reference evidence="1 2" key="2">
    <citation type="journal article" date="2022" name="Mol. Ecol. Resour.">
        <title>The genomes of chicory, endive, great burdock and yacon provide insights into Asteraceae paleo-polyploidization history and plant inulin production.</title>
        <authorList>
            <person name="Fan W."/>
            <person name="Wang S."/>
            <person name="Wang H."/>
            <person name="Wang A."/>
            <person name="Jiang F."/>
            <person name="Liu H."/>
            <person name="Zhao H."/>
            <person name="Xu D."/>
            <person name="Zhang Y."/>
        </authorList>
    </citation>
    <scope>NUCLEOTIDE SEQUENCE [LARGE SCALE GENOMIC DNA]</scope>
    <source>
        <strain evidence="2">cv. Yunnan</strain>
        <tissue evidence="1">Leaves</tissue>
    </source>
</reference>
<gene>
    <name evidence="1" type="ORF">L1987_21071</name>
</gene>
<dbReference type="EMBL" id="CM042024">
    <property type="protein sequence ID" value="KAI3811350.1"/>
    <property type="molecule type" value="Genomic_DNA"/>
</dbReference>
<organism evidence="1 2">
    <name type="scientific">Smallanthus sonchifolius</name>
    <dbReference type="NCBI Taxonomy" id="185202"/>
    <lineage>
        <taxon>Eukaryota</taxon>
        <taxon>Viridiplantae</taxon>
        <taxon>Streptophyta</taxon>
        <taxon>Embryophyta</taxon>
        <taxon>Tracheophyta</taxon>
        <taxon>Spermatophyta</taxon>
        <taxon>Magnoliopsida</taxon>
        <taxon>eudicotyledons</taxon>
        <taxon>Gunneridae</taxon>
        <taxon>Pentapetalae</taxon>
        <taxon>asterids</taxon>
        <taxon>campanulids</taxon>
        <taxon>Asterales</taxon>
        <taxon>Asteraceae</taxon>
        <taxon>Asteroideae</taxon>
        <taxon>Heliantheae alliance</taxon>
        <taxon>Millerieae</taxon>
        <taxon>Smallanthus</taxon>
    </lineage>
</organism>
<evidence type="ECO:0000313" key="1">
    <source>
        <dbReference type="EMBL" id="KAI3811350.1"/>
    </source>
</evidence>
<keyword evidence="2" id="KW-1185">Reference proteome</keyword>
<proteinExistence type="predicted"/>
<name>A0ACB9ITL8_9ASTR</name>
<reference evidence="2" key="1">
    <citation type="journal article" date="2022" name="Mol. Ecol. Resour.">
        <title>The genomes of chicory, endive, great burdock and yacon provide insights into Asteraceae palaeo-polyploidization history and plant inulin production.</title>
        <authorList>
            <person name="Fan W."/>
            <person name="Wang S."/>
            <person name="Wang H."/>
            <person name="Wang A."/>
            <person name="Jiang F."/>
            <person name="Liu H."/>
            <person name="Zhao H."/>
            <person name="Xu D."/>
            <person name="Zhang Y."/>
        </authorList>
    </citation>
    <scope>NUCLEOTIDE SEQUENCE [LARGE SCALE GENOMIC DNA]</scope>
    <source>
        <strain evidence="2">cv. Yunnan</strain>
    </source>
</reference>
<dbReference type="Proteomes" id="UP001056120">
    <property type="component" value="Linkage Group LG07"/>
</dbReference>